<sequence length="162" mass="19017">MFENVSLWVSKHQTLITLVVLPIVFFVLTHWIANRTDKRAAVDRVAQRKLSKQIKLAEFDVDRLKELRRDLTDYINSLRSWRLTDVPSHQIVTGRYHKVLLQLDRENESYERFVKVSDYLLEAPDFPIFNEEYEPLKSLAVDILNDGKANTYSALVKVDEPQ</sequence>
<dbReference type="RefSeq" id="WP_133359434.1">
    <property type="nucleotide sequence ID" value="NZ_SMUV01000062.1"/>
</dbReference>
<keyword evidence="1" id="KW-0812">Transmembrane</keyword>
<keyword evidence="1" id="KW-0472">Membrane</keyword>
<organism evidence="2 3">
    <name type="scientific">Antarcticimicrobium luteum</name>
    <dbReference type="NCBI Taxonomy" id="2547397"/>
    <lineage>
        <taxon>Bacteria</taxon>
        <taxon>Pseudomonadati</taxon>
        <taxon>Pseudomonadota</taxon>
        <taxon>Alphaproteobacteria</taxon>
        <taxon>Rhodobacterales</taxon>
        <taxon>Paracoccaceae</taxon>
        <taxon>Antarcticimicrobium</taxon>
    </lineage>
</organism>
<dbReference type="AlphaFoldDB" id="A0A4R5V9W5"/>
<keyword evidence="1" id="KW-1133">Transmembrane helix</keyword>
<evidence type="ECO:0000313" key="3">
    <source>
        <dbReference type="Proteomes" id="UP000295301"/>
    </source>
</evidence>
<name>A0A4R5V9W5_9RHOB</name>
<dbReference type="EMBL" id="SMUV01000062">
    <property type="protein sequence ID" value="TDK48942.1"/>
    <property type="molecule type" value="Genomic_DNA"/>
</dbReference>
<reference evidence="2 3" key="1">
    <citation type="submission" date="2019-03" db="EMBL/GenBank/DDBJ databases">
        <title>Ruegeria lutea sp. nov., a novel strain, isolated from marine sediment, the Masan Bay, South Korea.</title>
        <authorList>
            <person name="Kim J."/>
            <person name="Kim D.-Y."/>
            <person name="Lee S.-S."/>
        </authorList>
    </citation>
    <scope>NUCLEOTIDE SEQUENCE [LARGE SCALE GENOMIC DNA]</scope>
    <source>
        <strain evidence="2 3">318-1</strain>
    </source>
</reference>
<accession>A0A4R5V9W5</accession>
<evidence type="ECO:0000256" key="1">
    <source>
        <dbReference type="SAM" id="Phobius"/>
    </source>
</evidence>
<evidence type="ECO:0000313" key="2">
    <source>
        <dbReference type="EMBL" id="TDK48942.1"/>
    </source>
</evidence>
<dbReference type="Proteomes" id="UP000295301">
    <property type="component" value="Unassembled WGS sequence"/>
</dbReference>
<protein>
    <submittedName>
        <fullName evidence="2">Uncharacterized protein</fullName>
    </submittedName>
</protein>
<comment type="caution">
    <text evidence="2">The sequence shown here is derived from an EMBL/GenBank/DDBJ whole genome shotgun (WGS) entry which is preliminary data.</text>
</comment>
<proteinExistence type="predicted"/>
<keyword evidence="3" id="KW-1185">Reference proteome</keyword>
<feature type="transmembrane region" description="Helical" evidence="1">
    <location>
        <begin position="12"/>
        <end position="33"/>
    </location>
</feature>
<gene>
    <name evidence="2" type="ORF">E1832_09115</name>
</gene>